<evidence type="ECO:0000259" key="14">
    <source>
        <dbReference type="PROSITE" id="PS50008"/>
    </source>
</evidence>
<dbReference type="FunFam" id="2.60.40.150:FF:000060">
    <property type="entry name" value="Phosphoinositide phospholipase C"/>
    <property type="match status" value="2"/>
</dbReference>
<dbReference type="InterPro" id="IPR000909">
    <property type="entry name" value="PLipase_C_PInositol-sp_X_dom"/>
</dbReference>
<feature type="compositionally biased region" description="Acidic residues" evidence="12">
    <location>
        <begin position="297"/>
        <end position="313"/>
    </location>
</feature>
<dbReference type="PROSITE" id="PS50008">
    <property type="entry name" value="PIPLC_Y_DOMAIN"/>
    <property type="match status" value="3"/>
</dbReference>
<evidence type="ECO:0000256" key="12">
    <source>
        <dbReference type="SAM" id="MobiDB-lite"/>
    </source>
</evidence>
<evidence type="ECO:0000256" key="10">
    <source>
        <dbReference type="ARBA" id="ARBA00023224"/>
    </source>
</evidence>
<comment type="catalytic activity">
    <reaction evidence="1 11">
        <text>a 1,2-diacyl-sn-glycero-3-phospho-(1D-myo-inositol-4,5-bisphosphate) + H2O = 1D-myo-inositol 1,4,5-trisphosphate + a 1,2-diacyl-sn-glycerol + H(+)</text>
        <dbReference type="Rhea" id="RHEA:33179"/>
        <dbReference type="ChEBI" id="CHEBI:15377"/>
        <dbReference type="ChEBI" id="CHEBI:15378"/>
        <dbReference type="ChEBI" id="CHEBI:17815"/>
        <dbReference type="ChEBI" id="CHEBI:58456"/>
        <dbReference type="ChEBI" id="CHEBI:203600"/>
        <dbReference type="EC" id="3.1.4.11"/>
    </reaction>
</comment>
<evidence type="ECO:0000256" key="1">
    <source>
        <dbReference type="ARBA" id="ARBA00001195"/>
    </source>
</evidence>
<feature type="region of interest" description="Disordered" evidence="12">
    <location>
        <begin position="257"/>
        <end position="279"/>
    </location>
</feature>
<dbReference type="Gene3D" id="3.20.20.190">
    <property type="entry name" value="Phosphatidylinositol (PI) phosphodiesterase"/>
    <property type="match status" value="2"/>
</dbReference>
<evidence type="ECO:0000256" key="6">
    <source>
        <dbReference type="ARBA" id="ARBA00022801"/>
    </source>
</evidence>
<evidence type="ECO:0000259" key="13">
    <source>
        <dbReference type="PROSITE" id="PS50004"/>
    </source>
</evidence>
<feature type="region of interest" description="Disordered" evidence="12">
    <location>
        <begin position="294"/>
        <end position="320"/>
    </location>
</feature>
<evidence type="ECO:0000256" key="9">
    <source>
        <dbReference type="ARBA" id="ARBA00023136"/>
    </source>
</evidence>
<dbReference type="InterPro" id="IPR001192">
    <property type="entry name" value="PI-PLC_fam"/>
</dbReference>
<dbReference type="PRINTS" id="PR00390">
    <property type="entry name" value="PHPHLIPASEC"/>
</dbReference>
<organism evidence="15 16">
    <name type="scientific">Striga asiatica</name>
    <name type="common">Asiatic witchweed</name>
    <name type="synonym">Buchnera asiatica</name>
    <dbReference type="NCBI Taxonomy" id="4170"/>
    <lineage>
        <taxon>Eukaryota</taxon>
        <taxon>Viridiplantae</taxon>
        <taxon>Streptophyta</taxon>
        <taxon>Embryophyta</taxon>
        <taxon>Tracheophyta</taxon>
        <taxon>Spermatophyta</taxon>
        <taxon>Magnoliopsida</taxon>
        <taxon>eudicotyledons</taxon>
        <taxon>Gunneridae</taxon>
        <taxon>Pentapetalae</taxon>
        <taxon>asterids</taxon>
        <taxon>lamiids</taxon>
        <taxon>Lamiales</taxon>
        <taxon>Orobanchaceae</taxon>
        <taxon>Buchnereae</taxon>
        <taxon>Striga</taxon>
    </lineage>
</organism>
<feature type="region of interest" description="Disordered" evidence="12">
    <location>
        <begin position="897"/>
        <end position="955"/>
    </location>
</feature>
<sequence length="1274" mass="144351">MSKQTYRVCFCFRRRFRLAAAEAPADIRGIFGEYSENGVMGADGLRRFLAEVQGEAKATAEGAQGVIDGLNHAHLFHRRGMNLEAFFKYLFGDANPPLDPKIGIHQDMTAPLSQYFIYTSHNTYLTGNQVSSDSSDIPIIRALQAGVRGIELDLWPNSTKDNVDVLHGRTLTTPVELITCLRSIKEHAFSVSEYPVVVTLEDHLTADLQALVAEMITQTFGEMLFIPGSEPPSEFPSPESLKRRVLISTKPPKEYLGAKKVEVNESSSDKGQDSAEDEARRKLVVDFKSEIDCNKDADEDGEGVDSDEDDEEDQKLQQQAASQYRNLIAIPAGKGKGGMQGWLRVDPTKVRRLSLSEQEFEKAISQFGKDVVRFTQNNLLRVYPKAIRLDSSNYNPMSAWIHGAQMVALNMQGYGKSLWSVHGMFRANGGCGYVKKPEFLLKAAPDGDIFDPRADLPIKTTLRVTVYMGEGWYYDFSHTHFDSYSPPDFYAKIRIVGVPADTMKMKTKAMVNSWIPTWDESFEFPLTVPELALLRVEVRENGEFAGQTCLPVWELRRGIRAVPLYNRKGVKYKCVKLLVRFEFPNPPGPHHHRFPSPSPRKRIPMRACNPRPSHPEKAINPQRSSFPLIPDPDQSSRSEKMSKQTYRVCFCFRRRFRLAASEAPADIKAIFERYSENGVMTADHLRRFMAEVQGVEGATAEDAQAAMDSLKHLPLFHRRGFHLEGFFKYLFGDANPPLDPALGVHHDMNAPLSHYFIYTGHNSYLTGNQLSSDCSDVPIINALRKGVRVIELDIWPNSTNDDVNVLHGRTLTTPVELIKCFRSIKEHAFVASEYPVVITLEDHLTQDLQAKVAEMITQTFGDMLFCPESDLKEFPSPESLKKRVIISTKPPKEYLQAKEVKVKNNDAKKEKDEEAWGSEVKNAKMDDNNDDDDDEEDEDDEEDPKEQQNEAPEYRRLIAIHAGKGKGGMKDWLRVDPNKVRRLSLSEQELEKAIVTYGKDIVRFTQRNMLRVYPKGIRFDSSNYNPLIGWTHGAQMVSIASLRTEEKDTESCHCSPTKFLQFIITQNSYATICSCGNHCCIILRSSSKEDNNVMSQQGYGRSLWLMHGMFKANGGCGYVKKPNFLLNADAYGEVFDPSATLPVKTTLRVTVYMGEGWYYDFRHTHFDAYSPPDFYARVGIAGVPADTIMKKTKTLEDNWIPAWDEVFEFPLTVPELALLRIEVHEYDMSEKDDFAGQTCLPVRELRKGIRSVSLHSRKGEKYNNVKLLMRFDFV</sequence>
<feature type="compositionally biased region" description="Basic residues" evidence="12">
    <location>
        <begin position="589"/>
        <end position="604"/>
    </location>
</feature>
<dbReference type="SMART" id="SM00149">
    <property type="entry name" value="PLCYc"/>
    <property type="match status" value="2"/>
</dbReference>
<keyword evidence="10" id="KW-0807">Transducer</keyword>
<dbReference type="Gene3D" id="2.60.40.150">
    <property type="entry name" value="C2 domain"/>
    <property type="match status" value="2"/>
</dbReference>
<dbReference type="GO" id="GO:0048015">
    <property type="term" value="P:phosphatidylinositol-mediated signaling"/>
    <property type="evidence" value="ECO:0007669"/>
    <property type="project" value="TreeGrafter"/>
</dbReference>
<evidence type="ECO:0000256" key="11">
    <source>
        <dbReference type="RuleBase" id="RU361133"/>
    </source>
</evidence>
<feature type="domain" description="PI-PLC Y-box" evidence="14">
    <location>
        <begin position="984"/>
        <end position="1039"/>
    </location>
</feature>
<dbReference type="Pfam" id="PF00388">
    <property type="entry name" value="PI-PLC-X"/>
    <property type="match status" value="2"/>
</dbReference>
<dbReference type="Pfam" id="PF00168">
    <property type="entry name" value="C2"/>
    <property type="match status" value="2"/>
</dbReference>
<evidence type="ECO:0000256" key="7">
    <source>
        <dbReference type="ARBA" id="ARBA00022963"/>
    </source>
</evidence>
<keyword evidence="9" id="KW-0472">Membrane</keyword>
<feature type="region of interest" description="Disordered" evidence="12">
    <location>
        <begin position="588"/>
        <end position="640"/>
    </location>
</feature>
<comment type="caution">
    <text evidence="15">The sequence shown here is derived from an EMBL/GenBank/DDBJ whole genome shotgun (WGS) entry which is preliminary data.</text>
</comment>
<dbReference type="PROSITE" id="PS50007">
    <property type="entry name" value="PIPLC_X_DOMAIN"/>
    <property type="match status" value="2"/>
</dbReference>
<evidence type="ECO:0000256" key="2">
    <source>
        <dbReference type="ARBA" id="ARBA00001913"/>
    </source>
</evidence>
<proteinExistence type="predicted"/>
<feature type="domain" description="C2" evidence="13">
    <location>
        <begin position="441"/>
        <end position="572"/>
    </location>
</feature>
<dbReference type="PROSITE" id="PS50004">
    <property type="entry name" value="C2"/>
    <property type="match status" value="2"/>
</dbReference>
<accession>A0A5A7R3V6</accession>
<feature type="domain" description="PI-PLC Y-box" evidence="14">
    <location>
        <begin position="354"/>
        <end position="440"/>
    </location>
</feature>
<dbReference type="GO" id="GO:0005886">
    <property type="term" value="C:plasma membrane"/>
    <property type="evidence" value="ECO:0007669"/>
    <property type="project" value="UniProtKB-SubCell"/>
</dbReference>
<feature type="compositionally biased region" description="Acidic residues" evidence="12">
    <location>
        <begin position="928"/>
        <end position="944"/>
    </location>
</feature>
<keyword evidence="5" id="KW-1003">Cell membrane</keyword>
<dbReference type="OrthoDB" id="269822at2759"/>
<dbReference type="GO" id="GO:0006950">
    <property type="term" value="P:response to stress"/>
    <property type="evidence" value="ECO:0007669"/>
    <property type="project" value="UniProtKB-ARBA"/>
</dbReference>
<dbReference type="GO" id="GO:0051209">
    <property type="term" value="P:release of sequestered calcium ion into cytosol"/>
    <property type="evidence" value="ECO:0007669"/>
    <property type="project" value="TreeGrafter"/>
</dbReference>
<gene>
    <name evidence="15" type="ORF">STAS_28294</name>
</gene>
<keyword evidence="16" id="KW-1185">Reference proteome</keyword>
<evidence type="ECO:0000256" key="8">
    <source>
        <dbReference type="ARBA" id="ARBA00023098"/>
    </source>
</evidence>
<dbReference type="GO" id="GO:0004435">
    <property type="term" value="F:phosphatidylinositol-4,5-bisphosphate phospholipase C activity"/>
    <property type="evidence" value="ECO:0007669"/>
    <property type="project" value="UniProtKB-EC"/>
</dbReference>
<dbReference type="SUPFAM" id="SSF51695">
    <property type="entry name" value="PLC-like phosphodiesterases"/>
    <property type="match status" value="3"/>
</dbReference>
<keyword evidence="7 11" id="KW-0442">Lipid degradation</keyword>
<dbReference type="GO" id="GO:0016042">
    <property type="term" value="P:lipid catabolic process"/>
    <property type="evidence" value="ECO:0007669"/>
    <property type="project" value="UniProtKB-KW"/>
</dbReference>
<dbReference type="Pfam" id="PF00387">
    <property type="entry name" value="PI-PLC-Y"/>
    <property type="match status" value="2"/>
</dbReference>
<dbReference type="InterPro" id="IPR001711">
    <property type="entry name" value="PLipase_C_Pinositol-sp_Y"/>
</dbReference>
<dbReference type="CDD" id="cd00275">
    <property type="entry name" value="C2_PLC_like"/>
    <property type="match status" value="2"/>
</dbReference>
<dbReference type="SUPFAM" id="SSF47473">
    <property type="entry name" value="EF-hand"/>
    <property type="match status" value="2"/>
</dbReference>
<dbReference type="AlphaFoldDB" id="A0A5A7R3V6"/>
<evidence type="ECO:0000256" key="4">
    <source>
        <dbReference type="ARBA" id="ARBA00012368"/>
    </source>
</evidence>
<feature type="compositionally biased region" description="Basic and acidic residues" evidence="12">
    <location>
        <begin position="897"/>
        <end position="914"/>
    </location>
</feature>
<dbReference type="InterPro" id="IPR011992">
    <property type="entry name" value="EF-hand-dom_pair"/>
</dbReference>
<dbReference type="EC" id="3.1.4.11" evidence="4 11"/>
<dbReference type="SMART" id="SM00239">
    <property type="entry name" value="C2"/>
    <property type="match status" value="2"/>
</dbReference>
<evidence type="ECO:0000256" key="3">
    <source>
        <dbReference type="ARBA" id="ARBA00004202"/>
    </source>
</evidence>
<dbReference type="InterPro" id="IPR017946">
    <property type="entry name" value="PLC-like_Pdiesterase_TIM-brl"/>
</dbReference>
<comment type="subcellular location">
    <subcellularLocation>
        <location evidence="3">Cell membrane</location>
        <topology evidence="3">Peripheral membrane protein</topology>
    </subcellularLocation>
</comment>
<feature type="domain" description="PI-PLC Y-box" evidence="14">
    <location>
        <begin position="1094"/>
        <end position="1125"/>
    </location>
</feature>
<dbReference type="PANTHER" id="PTHR10336:SF154">
    <property type="entry name" value="PHOSPHOINOSITIDE PHOSPHOLIPASE C 2"/>
    <property type="match status" value="1"/>
</dbReference>
<dbReference type="Gene3D" id="1.10.238.10">
    <property type="entry name" value="EF-hand"/>
    <property type="match status" value="2"/>
</dbReference>
<dbReference type="Proteomes" id="UP000325081">
    <property type="component" value="Unassembled WGS sequence"/>
</dbReference>
<evidence type="ECO:0000313" key="15">
    <source>
        <dbReference type="EMBL" id="GER50961.1"/>
    </source>
</evidence>
<feature type="compositionally biased region" description="Basic and acidic residues" evidence="12">
    <location>
        <begin position="945"/>
        <end position="955"/>
    </location>
</feature>
<keyword evidence="6 11" id="KW-0378">Hydrolase</keyword>
<evidence type="ECO:0000256" key="5">
    <source>
        <dbReference type="ARBA" id="ARBA00022475"/>
    </source>
</evidence>
<keyword evidence="8 11" id="KW-0443">Lipid metabolism</keyword>
<reference evidence="16" key="1">
    <citation type="journal article" date="2019" name="Curr. Biol.">
        <title>Genome Sequence of Striga asiatica Provides Insight into the Evolution of Plant Parasitism.</title>
        <authorList>
            <person name="Yoshida S."/>
            <person name="Kim S."/>
            <person name="Wafula E.K."/>
            <person name="Tanskanen J."/>
            <person name="Kim Y.M."/>
            <person name="Honaas L."/>
            <person name="Yang Z."/>
            <person name="Spallek T."/>
            <person name="Conn C.E."/>
            <person name="Ichihashi Y."/>
            <person name="Cheong K."/>
            <person name="Cui S."/>
            <person name="Der J.P."/>
            <person name="Gundlach H."/>
            <person name="Jiao Y."/>
            <person name="Hori C."/>
            <person name="Ishida J.K."/>
            <person name="Kasahara H."/>
            <person name="Kiba T."/>
            <person name="Kim M.S."/>
            <person name="Koo N."/>
            <person name="Laohavisit A."/>
            <person name="Lee Y.H."/>
            <person name="Lumba S."/>
            <person name="McCourt P."/>
            <person name="Mortimer J.C."/>
            <person name="Mutuku J.M."/>
            <person name="Nomura T."/>
            <person name="Sasaki-Sekimoto Y."/>
            <person name="Seto Y."/>
            <person name="Wang Y."/>
            <person name="Wakatake T."/>
            <person name="Sakakibara H."/>
            <person name="Demura T."/>
            <person name="Yamaguchi S."/>
            <person name="Yoneyama K."/>
            <person name="Manabe R.I."/>
            <person name="Nelson D.C."/>
            <person name="Schulman A.H."/>
            <person name="Timko M.P."/>
            <person name="dePamphilis C.W."/>
            <person name="Choi D."/>
            <person name="Shirasu K."/>
        </authorList>
    </citation>
    <scope>NUCLEOTIDE SEQUENCE [LARGE SCALE GENOMIC DNA]</scope>
    <source>
        <strain evidence="16">cv. UVA1</strain>
    </source>
</reference>
<evidence type="ECO:0000313" key="16">
    <source>
        <dbReference type="Proteomes" id="UP000325081"/>
    </source>
</evidence>
<dbReference type="SUPFAM" id="SSF49562">
    <property type="entry name" value="C2 domain (Calcium/lipid-binding domain, CaLB)"/>
    <property type="match status" value="2"/>
</dbReference>
<dbReference type="EMBL" id="BKCP01009404">
    <property type="protein sequence ID" value="GER50961.1"/>
    <property type="molecule type" value="Genomic_DNA"/>
</dbReference>
<feature type="domain" description="C2" evidence="13">
    <location>
        <begin position="1126"/>
        <end position="1256"/>
    </location>
</feature>
<protein>
    <recommendedName>
        <fullName evidence="4 11">Phosphoinositide phospholipase C</fullName>
        <ecNumber evidence="4 11">3.1.4.11</ecNumber>
    </recommendedName>
</protein>
<dbReference type="InterPro" id="IPR000008">
    <property type="entry name" value="C2_dom"/>
</dbReference>
<dbReference type="InterPro" id="IPR035892">
    <property type="entry name" value="C2_domain_sf"/>
</dbReference>
<dbReference type="SMART" id="SM00148">
    <property type="entry name" value="PLCXc"/>
    <property type="match status" value="2"/>
</dbReference>
<dbReference type="PANTHER" id="PTHR10336">
    <property type="entry name" value="PHOSPHOINOSITIDE-SPECIFIC PHOSPHOLIPASE C FAMILY PROTEIN"/>
    <property type="match status" value="1"/>
</dbReference>
<name>A0A5A7R3V6_STRAF</name>
<comment type="cofactor">
    <cofactor evidence="2">
        <name>Ca(2+)</name>
        <dbReference type="ChEBI" id="CHEBI:29108"/>
    </cofactor>
</comment>